<feature type="compositionally biased region" description="Low complexity" evidence="1">
    <location>
        <begin position="94"/>
        <end position="103"/>
    </location>
</feature>
<feature type="compositionally biased region" description="Polar residues" evidence="1">
    <location>
        <begin position="104"/>
        <end position="120"/>
    </location>
</feature>
<organism evidence="2 3">
    <name type="scientific">Stereum hirsutum (strain FP-91666)</name>
    <name type="common">White-rot fungus</name>
    <dbReference type="NCBI Taxonomy" id="721885"/>
    <lineage>
        <taxon>Eukaryota</taxon>
        <taxon>Fungi</taxon>
        <taxon>Dikarya</taxon>
        <taxon>Basidiomycota</taxon>
        <taxon>Agaricomycotina</taxon>
        <taxon>Agaricomycetes</taxon>
        <taxon>Russulales</taxon>
        <taxon>Stereaceae</taxon>
        <taxon>Stereum</taxon>
    </lineage>
</organism>
<protein>
    <submittedName>
        <fullName evidence="2">Uncharacterized protein</fullName>
    </submittedName>
</protein>
<feature type="region of interest" description="Disordered" evidence="1">
    <location>
        <begin position="450"/>
        <end position="481"/>
    </location>
</feature>
<feature type="region of interest" description="Disordered" evidence="1">
    <location>
        <begin position="1"/>
        <end position="51"/>
    </location>
</feature>
<proteinExistence type="predicted"/>
<gene>
    <name evidence="2" type="ORF">STEHIDRAFT_172575</name>
</gene>
<dbReference type="GeneID" id="18804104"/>
<dbReference type="KEGG" id="shs:STEHIDRAFT_172575"/>
<evidence type="ECO:0000313" key="2">
    <source>
        <dbReference type="EMBL" id="EIM80263.1"/>
    </source>
</evidence>
<feature type="compositionally biased region" description="Polar residues" evidence="1">
    <location>
        <begin position="127"/>
        <end position="136"/>
    </location>
</feature>
<dbReference type="EMBL" id="JH687398">
    <property type="protein sequence ID" value="EIM80263.1"/>
    <property type="molecule type" value="Genomic_DNA"/>
</dbReference>
<dbReference type="AlphaFoldDB" id="R7RZK0"/>
<accession>R7RZK0</accession>
<sequence length="481" mass="53674">MAWSIEMSDPRDPTWERTGPYSSMSRNRKGDHISIAPSPSERAANDDPAAGQKCSKIWLRAMWDGISNQSGLRLRSSFLKSTLGRTRDHIDSISSRVQSSSKSTIYVSASPPTEQENSKTCPPVLPTASQAQSTSLRVKPHDTVQQSSKVSRKALNDIPVPSDHSAQPWVPPRPATPWPNPRPLLKETSLPSIKRRYDTEDEASSDEETAPAHKRQRLFDETTYIPHVQVKEEPVDSSIPADCVKQEPVDAPLPAYEHVKEEPIDAVIPTYDNGQQEPVYAPFLVHVQPQGILHPYMFTPLRPGESRVVRRVRVEWEMPVKSEDSDTEDGRPIKPLPRRAEYVQVKKEEIESGPGSLILSGPSSGDDVPPVPLRRLVPYESSDDESDDDVGLPPIRGSRLHKPYDPEEIERQRVMFPLSAEEQAHDAAADADLYADRGSSPYLMDEWGLLGWIPSSSPEQEGGEEGSEEGSEEENEEYDRS</sequence>
<reference evidence="3" key="1">
    <citation type="journal article" date="2012" name="Science">
        <title>The Paleozoic origin of enzymatic lignin decomposition reconstructed from 31 fungal genomes.</title>
        <authorList>
            <person name="Floudas D."/>
            <person name="Binder M."/>
            <person name="Riley R."/>
            <person name="Barry K."/>
            <person name="Blanchette R.A."/>
            <person name="Henrissat B."/>
            <person name="Martinez A.T."/>
            <person name="Otillar R."/>
            <person name="Spatafora J.W."/>
            <person name="Yadav J.S."/>
            <person name="Aerts A."/>
            <person name="Benoit I."/>
            <person name="Boyd A."/>
            <person name="Carlson A."/>
            <person name="Copeland A."/>
            <person name="Coutinho P.M."/>
            <person name="de Vries R.P."/>
            <person name="Ferreira P."/>
            <person name="Findley K."/>
            <person name="Foster B."/>
            <person name="Gaskell J."/>
            <person name="Glotzer D."/>
            <person name="Gorecki P."/>
            <person name="Heitman J."/>
            <person name="Hesse C."/>
            <person name="Hori C."/>
            <person name="Igarashi K."/>
            <person name="Jurgens J.A."/>
            <person name="Kallen N."/>
            <person name="Kersten P."/>
            <person name="Kohler A."/>
            <person name="Kuees U."/>
            <person name="Kumar T.K.A."/>
            <person name="Kuo A."/>
            <person name="LaButti K."/>
            <person name="Larrondo L.F."/>
            <person name="Lindquist E."/>
            <person name="Ling A."/>
            <person name="Lombard V."/>
            <person name="Lucas S."/>
            <person name="Lundell T."/>
            <person name="Martin R."/>
            <person name="McLaughlin D.J."/>
            <person name="Morgenstern I."/>
            <person name="Morin E."/>
            <person name="Murat C."/>
            <person name="Nagy L.G."/>
            <person name="Nolan M."/>
            <person name="Ohm R.A."/>
            <person name="Patyshakuliyeva A."/>
            <person name="Rokas A."/>
            <person name="Ruiz-Duenas F.J."/>
            <person name="Sabat G."/>
            <person name="Salamov A."/>
            <person name="Samejima M."/>
            <person name="Schmutz J."/>
            <person name="Slot J.C."/>
            <person name="St John F."/>
            <person name="Stenlid J."/>
            <person name="Sun H."/>
            <person name="Sun S."/>
            <person name="Syed K."/>
            <person name="Tsang A."/>
            <person name="Wiebenga A."/>
            <person name="Young D."/>
            <person name="Pisabarro A."/>
            <person name="Eastwood D.C."/>
            <person name="Martin F."/>
            <person name="Cullen D."/>
            <person name="Grigoriev I.V."/>
            <person name="Hibbett D.S."/>
        </authorList>
    </citation>
    <scope>NUCLEOTIDE SEQUENCE [LARGE SCALE GENOMIC DNA]</scope>
    <source>
        <strain evidence="3">FP-91666</strain>
    </source>
</reference>
<feature type="region of interest" description="Disordered" evidence="1">
    <location>
        <begin position="94"/>
        <end position="216"/>
    </location>
</feature>
<feature type="compositionally biased region" description="Acidic residues" evidence="1">
    <location>
        <begin position="461"/>
        <end position="481"/>
    </location>
</feature>
<dbReference type="Proteomes" id="UP000053927">
    <property type="component" value="Unassembled WGS sequence"/>
</dbReference>
<evidence type="ECO:0000313" key="3">
    <source>
        <dbReference type="Proteomes" id="UP000053927"/>
    </source>
</evidence>
<keyword evidence="3" id="KW-1185">Reference proteome</keyword>
<feature type="compositionally biased region" description="Basic and acidic residues" evidence="1">
    <location>
        <begin position="320"/>
        <end position="350"/>
    </location>
</feature>
<evidence type="ECO:0000256" key="1">
    <source>
        <dbReference type="SAM" id="MobiDB-lite"/>
    </source>
</evidence>
<feature type="compositionally biased region" description="Pro residues" evidence="1">
    <location>
        <begin position="169"/>
        <end position="182"/>
    </location>
</feature>
<feature type="region of interest" description="Disordered" evidence="1">
    <location>
        <begin position="320"/>
        <end position="407"/>
    </location>
</feature>
<dbReference type="RefSeq" id="XP_007310407.1">
    <property type="nucleotide sequence ID" value="XM_007310345.1"/>
</dbReference>
<name>R7RZK0_STEHR</name>
<feature type="compositionally biased region" description="Low complexity" evidence="1">
    <location>
        <begin position="352"/>
        <end position="365"/>
    </location>
</feature>
<feature type="compositionally biased region" description="Acidic residues" evidence="1">
    <location>
        <begin position="199"/>
        <end position="209"/>
    </location>
</feature>
<feature type="compositionally biased region" description="Acidic residues" evidence="1">
    <location>
        <begin position="381"/>
        <end position="390"/>
    </location>
</feature>